<keyword evidence="4 10" id="KW-0436">Ligase</keyword>
<dbReference type="InterPro" id="IPR000924">
    <property type="entry name" value="Glu/Gln-tRNA-synth"/>
</dbReference>
<dbReference type="HAMAP" id="MF_00022">
    <property type="entry name" value="Glu_tRNA_synth_type1"/>
    <property type="match status" value="1"/>
</dbReference>
<dbReference type="PRINTS" id="PR00987">
    <property type="entry name" value="TRNASYNTHGLU"/>
</dbReference>
<dbReference type="InterPro" id="IPR049940">
    <property type="entry name" value="GluQ/Sye"/>
</dbReference>
<keyword evidence="14" id="KW-1185">Reference proteome</keyword>
<evidence type="ECO:0000256" key="9">
    <source>
        <dbReference type="ARBA" id="ARBA00030865"/>
    </source>
</evidence>
<dbReference type="PROSITE" id="PS00178">
    <property type="entry name" value="AA_TRNA_LIGASE_I"/>
    <property type="match status" value="1"/>
</dbReference>
<evidence type="ECO:0000313" key="14">
    <source>
        <dbReference type="Proteomes" id="UP001465755"/>
    </source>
</evidence>
<dbReference type="SUPFAM" id="SSF48163">
    <property type="entry name" value="An anticodon-binding domain of class I aminoacyl-tRNA synthetases"/>
    <property type="match status" value="1"/>
</dbReference>
<evidence type="ECO:0000259" key="12">
    <source>
        <dbReference type="Pfam" id="PF00749"/>
    </source>
</evidence>
<proteinExistence type="inferred from homology"/>
<evidence type="ECO:0000313" key="13">
    <source>
        <dbReference type="EMBL" id="KAK9808057.1"/>
    </source>
</evidence>
<reference evidence="13 14" key="1">
    <citation type="journal article" date="2024" name="Nat. Commun.">
        <title>Phylogenomics reveals the evolutionary origins of lichenization in chlorophyte algae.</title>
        <authorList>
            <person name="Puginier C."/>
            <person name="Libourel C."/>
            <person name="Otte J."/>
            <person name="Skaloud P."/>
            <person name="Haon M."/>
            <person name="Grisel S."/>
            <person name="Petersen M."/>
            <person name="Berrin J.G."/>
            <person name="Delaux P.M."/>
            <person name="Dal Grande F."/>
            <person name="Keller J."/>
        </authorList>
    </citation>
    <scope>NUCLEOTIDE SEQUENCE [LARGE SCALE GENOMIC DNA]</scope>
    <source>
        <strain evidence="13 14">SAG 2036</strain>
    </source>
</reference>
<evidence type="ECO:0000256" key="7">
    <source>
        <dbReference type="ARBA" id="ARBA00022917"/>
    </source>
</evidence>
<evidence type="ECO:0000256" key="6">
    <source>
        <dbReference type="ARBA" id="ARBA00022840"/>
    </source>
</evidence>
<dbReference type="EMBL" id="JALJOQ010000028">
    <property type="protein sequence ID" value="KAK9808057.1"/>
    <property type="molecule type" value="Genomic_DNA"/>
</dbReference>
<dbReference type="InterPro" id="IPR008925">
    <property type="entry name" value="aa_tRNA-synth_I_cd-bd_sf"/>
</dbReference>
<dbReference type="GO" id="GO:0004818">
    <property type="term" value="F:glutamate-tRNA ligase activity"/>
    <property type="evidence" value="ECO:0007669"/>
    <property type="project" value="UniProtKB-EC"/>
</dbReference>
<accession>A0AAW1PHJ6</accession>
<keyword evidence="8 10" id="KW-0030">Aminoacyl-tRNA synthetase</keyword>
<dbReference type="InterPro" id="IPR014729">
    <property type="entry name" value="Rossmann-like_a/b/a_fold"/>
</dbReference>
<protein>
    <recommendedName>
        <fullName evidence="3">glutamate--tRNA ligase</fullName>
        <ecNumber evidence="3">6.1.1.17</ecNumber>
    </recommendedName>
    <alternativeName>
        <fullName evidence="9">Glutamyl-tRNA synthetase</fullName>
    </alternativeName>
</protein>
<dbReference type="InterPro" id="IPR001412">
    <property type="entry name" value="aa-tRNA-synth_I_CS"/>
</dbReference>
<dbReference type="GO" id="GO:0005739">
    <property type="term" value="C:mitochondrion"/>
    <property type="evidence" value="ECO:0007669"/>
    <property type="project" value="UniProtKB-SubCell"/>
</dbReference>
<dbReference type="GO" id="GO:0008270">
    <property type="term" value="F:zinc ion binding"/>
    <property type="evidence" value="ECO:0007669"/>
    <property type="project" value="InterPro"/>
</dbReference>
<feature type="domain" description="Glutamyl/glutaminyl-tRNA synthetase class Ib catalytic" evidence="12">
    <location>
        <begin position="83"/>
        <end position="408"/>
    </location>
</feature>
<feature type="region of interest" description="Disordered" evidence="11">
    <location>
        <begin position="146"/>
        <end position="169"/>
    </location>
</feature>
<dbReference type="Gene3D" id="3.40.50.620">
    <property type="entry name" value="HUPs"/>
    <property type="match status" value="1"/>
</dbReference>
<feature type="compositionally biased region" description="Basic and acidic residues" evidence="11">
    <location>
        <begin position="154"/>
        <end position="164"/>
    </location>
</feature>
<comment type="subcellular location">
    <subcellularLocation>
        <location evidence="1">Mitochondrion</location>
    </subcellularLocation>
</comment>
<comment type="caution">
    <text evidence="13">The sequence shown here is derived from an EMBL/GenBank/DDBJ whole genome shotgun (WGS) entry which is preliminary data.</text>
</comment>
<keyword evidence="6 10" id="KW-0067">ATP-binding</keyword>
<name>A0AAW1PHJ6_9CHLO</name>
<evidence type="ECO:0000256" key="1">
    <source>
        <dbReference type="ARBA" id="ARBA00004173"/>
    </source>
</evidence>
<gene>
    <name evidence="13" type="ORF">WJX73_010913</name>
</gene>
<dbReference type="PANTHER" id="PTHR43311">
    <property type="entry name" value="GLUTAMATE--TRNA LIGASE"/>
    <property type="match status" value="1"/>
</dbReference>
<dbReference type="GO" id="GO:0006424">
    <property type="term" value="P:glutamyl-tRNA aminoacylation"/>
    <property type="evidence" value="ECO:0007669"/>
    <property type="project" value="InterPro"/>
</dbReference>
<dbReference type="Pfam" id="PF00749">
    <property type="entry name" value="tRNA-synt_1c"/>
    <property type="match status" value="1"/>
</dbReference>
<dbReference type="NCBIfam" id="TIGR00464">
    <property type="entry name" value="gltX_bact"/>
    <property type="match status" value="1"/>
</dbReference>
<dbReference type="EC" id="6.1.1.17" evidence="3"/>
<dbReference type="FunFam" id="3.40.50.620:FF:000045">
    <property type="entry name" value="Glutamate--tRNA ligase, mitochondrial"/>
    <property type="match status" value="1"/>
</dbReference>
<dbReference type="GO" id="GO:0009791">
    <property type="term" value="P:post-embryonic development"/>
    <property type="evidence" value="ECO:0007669"/>
    <property type="project" value="UniProtKB-ARBA"/>
</dbReference>
<evidence type="ECO:0000256" key="10">
    <source>
        <dbReference type="RuleBase" id="RU363037"/>
    </source>
</evidence>
<evidence type="ECO:0000256" key="2">
    <source>
        <dbReference type="ARBA" id="ARBA00007894"/>
    </source>
</evidence>
<keyword evidence="5 10" id="KW-0547">Nucleotide-binding</keyword>
<keyword evidence="7 10" id="KW-0648">Protein biosynthesis</keyword>
<dbReference type="GO" id="GO:0005524">
    <property type="term" value="F:ATP binding"/>
    <property type="evidence" value="ECO:0007669"/>
    <property type="project" value="UniProtKB-KW"/>
</dbReference>
<dbReference type="PANTHER" id="PTHR43311:SF2">
    <property type="entry name" value="GLUTAMATE--TRNA LIGASE, MITOCHONDRIAL-RELATED"/>
    <property type="match status" value="1"/>
</dbReference>
<dbReference type="InterPro" id="IPR004527">
    <property type="entry name" value="Glu-tRNA-ligase_bac/mito"/>
</dbReference>
<dbReference type="GO" id="GO:0048608">
    <property type="term" value="P:reproductive structure development"/>
    <property type="evidence" value="ECO:0007669"/>
    <property type="project" value="UniProtKB-ARBA"/>
</dbReference>
<evidence type="ECO:0000256" key="5">
    <source>
        <dbReference type="ARBA" id="ARBA00022741"/>
    </source>
</evidence>
<evidence type="ECO:0000256" key="4">
    <source>
        <dbReference type="ARBA" id="ARBA00022598"/>
    </source>
</evidence>
<sequence>MWRRSATMLRCHHSQCIAFGRLHTLRLPQQLFSSGVSQRSRSVQPDQRSGRLFTPFAAVHAAEASPATASQQAGSNGAATKQEVRVRFAPSPTGNLHIGGARTALFNWLIAKKYGGKMILRVEDTDQSRSTIESEQALRRDLEWLGITCDEEPGPDKDSPDKGDNGPYRQSQRLHIYDKYVDLLEQQDKVYKDFCTDEELEQMREEAKANHSAPIYTGKWAKASKDEVQEMLDKGAPFCYRARVPLDKEIVIDDLVRGPITFKCDTLGDFVVKRSNGMPVYNFAVAVDDHLMKITHVLRAEEHLPNTQRQVIIHDYLFKADEPRAAFGHVSLILGPNQKKLSKRDGATSVGEFKELGYLPEALIDYLSQLGWNDGTEQEFHSVEELKEQFSIERMIKSPAVFDLNKLNNTNSHYLRQMPREQLHKLFGEQWVKSGLLNKADSPFVHSAVDLLHTSVGVLGECNQRLKDCLDYPLEETLKSEDGQIFMHVEVAREILEAAESGKLHDVLQNGHDTYAAWVKEEDGDVKDKGSFVTLDERLERLRTQLKEREG</sequence>
<dbReference type="GO" id="GO:0000049">
    <property type="term" value="F:tRNA binding"/>
    <property type="evidence" value="ECO:0007669"/>
    <property type="project" value="InterPro"/>
</dbReference>
<dbReference type="Proteomes" id="UP001465755">
    <property type="component" value="Unassembled WGS sequence"/>
</dbReference>
<dbReference type="AlphaFoldDB" id="A0AAW1PHJ6"/>
<dbReference type="InterPro" id="IPR033910">
    <property type="entry name" value="GluRS_core"/>
</dbReference>
<comment type="similarity">
    <text evidence="2">Belongs to the class-I aminoacyl-tRNA synthetase family. Glutamate--tRNA ligase type 1 subfamily.</text>
</comment>
<evidence type="ECO:0000256" key="3">
    <source>
        <dbReference type="ARBA" id="ARBA00012835"/>
    </source>
</evidence>
<evidence type="ECO:0000256" key="11">
    <source>
        <dbReference type="SAM" id="MobiDB-lite"/>
    </source>
</evidence>
<dbReference type="InterPro" id="IPR020058">
    <property type="entry name" value="Glu/Gln-tRNA-synth_Ib_cat-dom"/>
</dbReference>
<evidence type="ECO:0000256" key="8">
    <source>
        <dbReference type="ARBA" id="ARBA00023146"/>
    </source>
</evidence>
<dbReference type="SUPFAM" id="SSF52374">
    <property type="entry name" value="Nucleotidylyl transferase"/>
    <property type="match status" value="1"/>
</dbReference>
<dbReference type="CDD" id="cd00808">
    <property type="entry name" value="GluRS_core"/>
    <property type="match status" value="1"/>
</dbReference>
<organism evidence="13 14">
    <name type="scientific">Symbiochloris irregularis</name>
    <dbReference type="NCBI Taxonomy" id="706552"/>
    <lineage>
        <taxon>Eukaryota</taxon>
        <taxon>Viridiplantae</taxon>
        <taxon>Chlorophyta</taxon>
        <taxon>core chlorophytes</taxon>
        <taxon>Trebouxiophyceae</taxon>
        <taxon>Trebouxiales</taxon>
        <taxon>Trebouxiaceae</taxon>
        <taxon>Symbiochloris</taxon>
    </lineage>
</organism>